<organism evidence="1">
    <name type="scientific">freshwater metagenome</name>
    <dbReference type="NCBI Taxonomy" id="449393"/>
    <lineage>
        <taxon>unclassified sequences</taxon>
        <taxon>metagenomes</taxon>
        <taxon>ecological metagenomes</taxon>
    </lineage>
</organism>
<sequence length="45" mass="4623">MIDGSLVGSTFNIRAEVFTGENLGGSSVYVTLVGKYVSQLVGSIG</sequence>
<reference evidence="1" key="1">
    <citation type="submission" date="2020-05" db="EMBL/GenBank/DDBJ databases">
        <authorList>
            <person name="Chiriac C."/>
            <person name="Salcher M."/>
            <person name="Ghai R."/>
            <person name="Kavagutti S V."/>
        </authorList>
    </citation>
    <scope>NUCLEOTIDE SEQUENCE</scope>
</reference>
<accession>A0A6J6SLA0</accession>
<dbReference type="AlphaFoldDB" id="A0A6J6SLA0"/>
<evidence type="ECO:0000313" key="1">
    <source>
        <dbReference type="EMBL" id="CAB4735405.1"/>
    </source>
</evidence>
<dbReference type="EMBL" id="CAEZYX010000008">
    <property type="protein sequence ID" value="CAB4735405.1"/>
    <property type="molecule type" value="Genomic_DNA"/>
</dbReference>
<proteinExistence type="predicted"/>
<name>A0A6J6SLA0_9ZZZZ</name>
<protein>
    <submittedName>
        <fullName evidence="1">Unannotated protein</fullName>
    </submittedName>
</protein>
<gene>
    <name evidence="1" type="ORF">UFOPK2802_00174</name>
</gene>